<dbReference type="Proteomes" id="UP000610594">
    <property type="component" value="Unassembled WGS sequence"/>
</dbReference>
<reference evidence="1 2" key="1">
    <citation type="submission" date="2019-10" db="EMBL/GenBank/DDBJ databases">
        <title>Taxonomy of Antarctic Massilia spp.: description of Massilia rubra sp. nov., Massilia aquatica sp. nov., Massilia mucilaginosa sp. nov., Massilia frigida sp. nov. isolated from streams, lakes and regoliths.</title>
        <authorList>
            <person name="Holochova P."/>
            <person name="Sedlacek I."/>
            <person name="Kralova S."/>
            <person name="Maslanova I."/>
            <person name="Busse H.-J."/>
            <person name="Stankova E."/>
            <person name="Vrbovska V."/>
            <person name="Kovarovic V."/>
            <person name="Bartak M."/>
            <person name="Svec P."/>
            <person name="Pantucek R."/>
        </authorList>
    </citation>
    <scope>NUCLEOTIDE SEQUENCE [LARGE SCALE GENOMIC DNA]</scope>
    <source>
        <strain evidence="1 2">CCM 8694</strain>
    </source>
</reference>
<keyword evidence="2" id="KW-1185">Reference proteome</keyword>
<organism evidence="1 2">
    <name type="scientific">Massilia genomosp. 1</name>
    <dbReference type="NCBI Taxonomy" id="2609280"/>
    <lineage>
        <taxon>Bacteria</taxon>
        <taxon>Pseudomonadati</taxon>
        <taxon>Pseudomonadota</taxon>
        <taxon>Betaproteobacteria</taxon>
        <taxon>Burkholderiales</taxon>
        <taxon>Oxalobacteraceae</taxon>
        <taxon>Telluria group</taxon>
        <taxon>Massilia</taxon>
    </lineage>
</organism>
<dbReference type="EMBL" id="WHJF01000026">
    <property type="protein sequence ID" value="NHZ63093.1"/>
    <property type="molecule type" value="Genomic_DNA"/>
</dbReference>
<gene>
    <name evidence="1" type="ORF">F1735_12375</name>
</gene>
<dbReference type="InterPro" id="IPR021853">
    <property type="entry name" value="DUF3460"/>
</dbReference>
<accession>A0ABX0MSW6</accession>
<dbReference type="Pfam" id="PF11943">
    <property type="entry name" value="DUF3460"/>
    <property type="match status" value="1"/>
</dbReference>
<proteinExistence type="predicted"/>
<name>A0ABX0MSW6_9BURK</name>
<comment type="caution">
    <text evidence="1">The sequence shown here is derived from an EMBL/GenBank/DDBJ whole genome shotgun (WGS) entry which is preliminary data.</text>
</comment>
<protein>
    <submittedName>
        <fullName evidence="1">DUF3460 family protein</fullName>
    </submittedName>
</protein>
<sequence length="89" mass="10733">MGVEPRCAWVVIVALTGGLMMKHAEKYRPASRQKVSEFEQFMHDYLARHPEVEQDRQRGWHRWWDHRVGLDELDKQRENALPVRPYVYD</sequence>
<evidence type="ECO:0000313" key="2">
    <source>
        <dbReference type="Proteomes" id="UP000610594"/>
    </source>
</evidence>
<evidence type="ECO:0000313" key="1">
    <source>
        <dbReference type="EMBL" id="NHZ63093.1"/>
    </source>
</evidence>